<protein>
    <submittedName>
        <fullName evidence="1">Uncharacterized protein</fullName>
    </submittedName>
</protein>
<evidence type="ECO:0000313" key="2">
    <source>
        <dbReference type="Proteomes" id="UP001358193"/>
    </source>
</evidence>
<dbReference type="EMBL" id="OR769223">
    <property type="protein sequence ID" value="WQJ53334.1"/>
    <property type="molecule type" value="Genomic_DNA"/>
</dbReference>
<organism evidence="1 2">
    <name type="scientific">phage Lak_Megaphage_Sonny</name>
    <dbReference type="NCBI Taxonomy" id="3109229"/>
    <lineage>
        <taxon>Viruses</taxon>
        <taxon>Duplodnaviria</taxon>
        <taxon>Heunggongvirae</taxon>
        <taxon>Uroviricota</taxon>
        <taxon>Caudoviricetes</taxon>
        <taxon>Caudoviricetes code 15 clade</taxon>
    </lineage>
</organism>
<reference evidence="1 2" key="1">
    <citation type="submission" date="2023-11" db="EMBL/GenBank/DDBJ databases">
        <authorList>
            <person name="Cook R."/>
            <person name="Crisci M."/>
            <person name="Pye H."/>
            <person name="Adriaenssens E."/>
            <person name="Santini J."/>
        </authorList>
    </citation>
    <scope>NUCLEOTIDE SEQUENCE [LARGE SCALE GENOMIC DNA]</scope>
    <source>
        <strain evidence="1">Lak_Megaphage_Sonny</strain>
    </source>
</reference>
<sequence length="99" mass="11957">MDLTEEHFVNFYRNAVDALPENGSVKYTKALRKIFNYCMVENKCPRPYDLEISLTNLYIFNYMKMWETKHGCEFDAEKIFKIRLPWWLSQSAYEPNKND</sequence>
<proteinExistence type="predicted"/>
<keyword evidence="2" id="KW-1185">Reference proteome</keyword>
<name>A0ABZ0Z2B0_9CAUD</name>
<dbReference type="Proteomes" id="UP001358193">
    <property type="component" value="Segment"/>
</dbReference>
<accession>A0ABZ0Z2B0</accession>
<evidence type="ECO:0000313" key="1">
    <source>
        <dbReference type="EMBL" id="WQJ53334.1"/>
    </source>
</evidence>